<dbReference type="CDD" id="cd00513">
    <property type="entry name" value="Ribosomal_L32_L32e"/>
    <property type="match status" value="1"/>
</dbReference>
<dbReference type="GO" id="GO:0003735">
    <property type="term" value="F:structural constituent of ribosome"/>
    <property type="evidence" value="ECO:0007669"/>
    <property type="project" value="InterPro"/>
</dbReference>
<evidence type="ECO:0000256" key="6">
    <source>
        <dbReference type="SAM" id="MobiDB-lite"/>
    </source>
</evidence>
<keyword evidence="8" id="KW-1185">Reference proteome</keyword>
<evidence type="ECO:0000256" key="2">
    <source>
        <dbReference type="ARBA" id="ARBA00022980"/>
    </source>
</evidence>
<dbReference type="KEGG" id="mrtj:KHC33_15590"/>
<comment type="similarity">
    <text evidence="1">Belongs to the eukaryotic ribosomal protein eL32 family.</text>
</comment>
<dbReference type="PROSITE" id="PS00580">
    <property type="entry name" value="RIBOSOMAL_L32E"/>
    <property type="match status" value="1"/>
</dbReference>
<protein>
    <recommendedName>
        <fullName evidence="4">Large ribosomal subunit protein eL32</fullName>
    </recommendedName>
    <alternativeName>
        <fullName evidence="5">50S ribosomal protein L32e</fullName>
    </alternativeName>
</protein>
<dbReference type="InterPro" id="IPR018263">
    <property type="entry name" value="Ribosomal_eL32_CS"/>
</dbReference>
<feature type="region of interest" description="Disordered" evidence="6">
    <location>
        <begin position="126"/>
        <end position="149"/>
    </location>
</feature>
<evidence type="ECO:0000313" key="8">
    <source>
        <dbReference type="Proteomes" id="UP000680656"/>
    </source>
</evidence>
<gene>
    <name evidence="7" type="ORF">KHC33_15590</name>
</gene>
<dbReference type="GO" id="GO:0006412">
    <property type="term" value="P:translation"/>
    <property type="evidence" value="ECO:0007669"/>
    <property type="project" value="InterPro"/>
</dbReference>
<dbReference type="EMBL" id="CP075546">
    <property type="protein sequence ID" value="QVV88720.1"/>
    <property type="molecule type" value="Genomic_DNA"/>
</dbReference>
<dbReference type="InterPro" id="IPR001515">
    <property type="entry name" value="Ribosomal_eL32"/>
</dbReference>
<feature type="compositionally biased region" description="Basic residues" evidence="6">
    <location>
        <begin position="36"/>
        <end position="52"/>
    </location>
</feature>
<dbReference type="GeneID" id="65567344"/>
<feature type="compositionally biased region" description="Basic and acidic residues" evidence="6">
    <location>
        <begin position="18"/>
        <end position="35"/>
    </location>
</feature>
<sequence length="149" mass="16922">MADEIRRLLKVRKSKEARFKREGVDKKKTIRDSWRRPRGLHSKQRKQRKAKGPHPTPGYGSPLAVRGMHPCGLKEVRVFNLNDLEGVDPSVQAIRIAATVGRKKRELVQNKATELKIRILNWKDASHPALKNASSEKDKAAGVTNEEEE</sequence>
<keyword evidence="2 7" id="KW-0689">Ribosomal protein</keyword>
<dbReference type="SUPFAM" id="SSF52042">
    <property type="entry name" value="Ribosomal protein L32e"/>
    <property type="match status" value="1"/>
</dbReference>
<name>A0A8E7AXR2_9EURY</name>
<dbReference type="InterPro" id="IPR036351">
    <property type="entry name" value="Ribosomal_eL32_sf"/>
</dbReference>
<dbReference type="InterPro" id="IPR023654">
    <property type="entry name" value="Ribosomal_eL32_arc"/>
</dbReference>
<evidence type="ECO:0000256" key="4">
    <source>
        <dbReference type="ARBA" id="ARBA00035229"/>
    </source>
</evidence>
<evidence type="ECO:0000256" key="1">
    <source>
        <dbReference type="ARBA" id="ARBA00008431"/>
    </source>
</evidence>
<dbReference type="NCBIfam" id="NF006332">
    <property type="entry name" value="PRK08562.1"/>
    <property type="match status" value="1"/>
</dbReference>
<evidence type="ECO:0000256" key="3">
    <source>
        <dbReference type="ARBA" id="ARBA00023274"/>
    </source>
</evidence>
<evidence type="ECO:0000313" key="7">
    <source>
        <dbReference type="EMBL" id="QVV88720.1"/>
    </source>
</evidence>
<evidence type="ECO:0000256" key="5">
    <source>
        <dbReference type="ARBA" id="ARBA00035377"/>
    </source>
</evidence>
<dbReference type="RefSeq" id="WP_214419525.1">
    <property type="nucleotide sequence ID" value="NZ_CP075546.1"/>
</dbReference>
<accession>A0A8E7AXR2</accession>
<organism evidence="7 8">
    <name type="scientific">Methanospirillum purgamenti</name>
    <dbReference type="NCBI Taxonomy" id="2834276"/>
    <lineage>
        <taxon>Archaea</taxon>
        <taxon>Methanobacteriati</taxon>
        <taxon>Methanobacteriota</taxon>
        <taxon>Stenosarchaea group</taxon>
        <taxon>Methanomicrobia</taxon>
        <taxon>Methanomicrobiales</taxon>
        <taxon>Methanospirillaceae</taxon>
        <taxon>Methanospirillum</taxon>
    </lineage>
</organism>
<dbReference type="PANTHER" id="PTHR23413">
    <property type="entry name" value="60S RIBOSOMAL PROTEIN L32 AND DNA-DIRECTED RNA POLYMERASE II, SUBUNIT N"/>
    <property type="match status" value="1"/>
</dbReference>
<dbReference type="Proteomes" id="UP000680656">
    <property type="component" value="Chromosome"/>
</dbReference>
<dbReference type="AlphaFoldDB" id="A0A8E7AXR2"/>
<reference evidence="7 8" key="1">
    <citation type="submission" date="2021-05" db="EMBL/GenBank/DDBJ databases">
        <title>A novel Methanospirillum isolate from a pyrite-forming mixed culture.</title>
        <authorList>
            <person name="Bunk B."/>
            <person name="Sproer C."/>
            <person name="Spring S."/>
            <person name="Pester M."/>
        </authorList>
    </citation>
    <scope>NUCLEOTIDE SEQUENCE [LARGE SCALE GENOMIC DNA]</scope>
    <source>
        <strain evidence="7 8">J.3.6.1-F.2.7.3</strain>
    </source>
</reference>
<keyword evidence="3" id="KW-0687">Ribonucleoprotein</keyword>
<dbReference type="SMART" id="SM01393">
    <property type="entry name" value="Ribosomal_L32e"/>
    <property type="match status" value="1"/>
</dbReference>
<dbReference type="Pfam" id="PF01655">
    <property type="entry name" value="Ribosomal_L32e"/>
    <property type="match status" value="1"/>
</dbReference>
<proteinExistence type="inferred from homology"/>
<dbReference type="PANTHER" id="PTHR23413:SF1">
    <property type="entry name" value="RIBOSOMAL PROTEIN L32"/>
    <property type="match status" value="1"/>
</dbReference>
<dbReference type="GO" id="GO:0022625">
    <property type="term" value="C:cytosolic large ribosomal subunit"/>
    <property type="evidence" value="ECO:0007669"/>
    <property type="project" value="TreeGrafter"/>
</dbReference>
<feature type="region of interest" description="Disordered" evidence="6">
    <location>
        <begin position="18"/>
        <end position="66"/>
    </location>
</feature>